<evidence type="ECO:0000313" key="1">
    <source>
        <dbReference type="EMBL" id="QTD46410.1"/>
    </source>
</evidence>
<dbReference type="RefSeq" id="WP_208010309.1">
    <property type="nucleotide sequence ID" value="NZ_CP071796.1"/>
</dbReference>
<name>A0A975H4I7_9BURK</name>
<sequence>MTFKTIATRAYRTRASARFDHEMSAPVMARGTVIKGRKAEVMRKLARSSTKIIAARACPSMAGARFTVFS</sequence>
<dbReference type="KEGG" id="otd:J1M35_05865"/>
<dbReference type="AlphaFoldDB" id="A0A975H4I7"/>
<evidence type="ECO:0000313" key="2">
    <source>
        <dbReference type="Proteomes" id="UP000663903"/>
    </source>
</evidence>
<proteinExistence type="predicted"/>
<dbReference type="EMBL" id="CP071796">
    <property type="protein sequence ID" value="QTD46410.1"/>
    <property type="molecule type" value="Genomic_DNA"/>
</dbReference>
<accession>A0A975H4I7</accession>
<dbReference type="Proteomes" id="UP000663903">
    <property type="component" value="Chromosome"/>
</dbReference>
<keyword evidence="2" id="KW-1185">Reference proteome</keyword>
<reference evidence="1" key="1">
    <citation type="submission" date="2021-03" db="EMBL/GenBank/DDBJ databases">
        <title>Ottowia sp. 27C isolated from the cloaca of a Giant Asian pond turtle (Heosemys grandis).</title>
        <authorList>
            <person name="Spergser J."/>
            <person name="Busse H.-J."/>
        </authorList>
    </citation>
    <scope>NUCLEOTIDE SEQUENCE</scope>
    <source>
        <strain evidence="1">27C</strain>
    </source>
</reference>
<protein>
    <submittedName>
        <fullName evidence="1">Uncharacterized protein</fullName>
    </submittedName>
</protein>
<gene>
    <name evidence="1" type="ORF">J1M35_05865</name>
</gene>
<organism evidence="1 2">
    <name type="scientific">Ottowia testudinis</name>
    <dbReference type="NCBI Taxonomy" id="2816950"/>
    <lineage>
        <taxon>Bacteria</taxon>
        <taxon>Pseudomonadati</taxon>
        <taxon>Pseudomonadota</taxon>
        <taxon>Betaproteobacteria</taxon>
        <taxon>Burkholderiales</taxon>
        <taxon>Comamonadaceae</taxon>
        <taxon>Ottowia</taxon>
    </lineage>
</organism>